<dbReference type="PANTHER" id="PTHR11550:SF0">
    <property type="entry name" value="CTP SYNTHASE-RELATED"/>
    <property type="match status" value="1"/>
</dbReference>
<dbReference type="EMBL" id="OB683235">
    <property type="protein sequence ID" value="CAD7236933.1"/>
    <property type="molecule type" value="Genomic_DNA"/>
</dbReference>
<dbReference type="FunFam" id="3.40.50.880:FF:000002">
    <property type="entry name" value="CTP synthase"/>
    <property type="match status" value="1"/>
</dbReference>
<evidence type="ECO:0000256" key="9">
    <source>
        <dbReference type="ARBA" id="ARBA00047781"/>
    </source>
</evidence>
<dbReference type="CDD" id="cd01746">
    <property type="entry name" value="GATase1_CTP_Synthase"/>
    <property type="match status" value="1"/>
</dbReference>
<evidence type="ECO:0000256" key="3">
    <source>
        <dbReference type="ARBA" id="ARBA00012291"/>
    </source>
</evidence>
<dbReference type="SUPFAM" id="SSF52317">
    <property type="entry name" value="Class I glutamine amidotransferase-like"/>
    <property type="match status" value="1"/>
</dbReference>
<dbReference type="GO" id="GO:0044210">
    <property type="term" value="P:'de novo' CTP biosynthetic process"/>
    <property type="evidence" value="ECO:0007669"/>
    <property type="project" value="UniProtKB-UniPathway"/>
</dbReference>
<dbReference type="GO" id="GO:0005829">
    <property type="term" value="C:cytosol"/>
    <property type="evidence" value="ECO:0007669"/>
    <property type="project" value="TreeGrafter"/>
</dbReference>
<dbReference type="Gene3D" id="3.40.50.880">
    <property type="match status" value="1"/>
</dbReference>
<reference evidence="10" key="1">
    <citation type="submission" date="2020-11" db="EMBL/GenBank/DDBJ databases">
        <authorList>
            <person name="Tran Van P."/>
        </authorList>
    </citation>
    <scope>NUCLEOTIDE SEQUENCE</scope>
</reference>
<dbReference type="Gene3D" id="3.40.50.300">
    <property type="entry name" value="P-loop containing nucleotide triphosphate hydrolases"/>
    <property type="match status" value="1"/>
</dbReference>
<dbReference type="PANTHER" id="PTHR11550">
    <property type="entry name" value="CTP SYNTHASE"/>
    <property type="match status" value="1"/>
</dbReference>
<dbReference type="AlphaFoldDB" id="A0A7R8WU94"/>
<comment type="pathway">
    <text evidence="1">Pyrimidine metabolism; CTP biosynthesis via de novo pathway; CTP from UDP: step 2/2.</text>
</comment>
<keyword evidence="6" id="KW-0067">ATP-binding</keyword>
<comment type="similarity">
    <text evidence="2">Belongs to the CTP synthase family.</text>
</comment>
<evidence type="ECO:0000256" key="6">
    <source>
        <dbReference type="ARBA" id="ARBA00022840"/>
    </source>
</evidence>
<dbReference type="InterPro" id="IPR027417">
    <property type="entry name" value="P-loop_NTPase"/>
</dbReference>
<keyword evidence="8" id="KW-0665">Pyrimidine biosynthesis</keyword>
<dbReference type="GO" id="GO:0019856">
    <property type="term" value="P:pyrimidine nucleobase biosynthetic process"/>
    <property type="evidence" value="ECO:0007669"/>
    <property type="project" value="TreeGrafter"/>
</dbReference>
<organism evidence="10">
    <name type="scientific">Cyprideis torosa</name>
    <dbReference type="NCBI Taxonomy" id="163714"/>
    <lineage>
        <taxon>Eukaryota</taxon>
        <taxon>Metazoa</taxon>
        <taxon>Ecdysozoa</taxon>
        <taxon>Arthropoda</taxon>
        <taxon>Crustacea</taxon>
        <taxon>Oligostraca</taxon>
        <taxon>Ostracoda</taxon>
        <taxon>Podocopa</taxon>
        <taxon>Podocopida</taxon>
        <taxon>Cytherocopina</taxon>
        <taxon>Cytheroidea</taxon>
        <taxon>Cytherideidae</taxon>
        <taxon>Cyprideis</taxon>
    </lineage>
</organism>
<sequence length="276" mass="31484">MDVPTIYEVPLLLEEQKFDEVVLRSLKLSTEKAPNLDKWMSFLKKHKNPVHKIKIALVGKYVSLQDSYKSISEAFVHAGATKETKVEINWIYSGDIKPDNVDKILGDVQAVLVAPGFGDRGLEGKILACQYAREHHIPFLGICLGMQMAVIEYARNVLQLEDADSMETNLQTQNPVINLMEEQKNITYKGGTMRLGNWHCALQADSQLREIYGEEIVLERHRHRYEFNNDFLEQFEANGFIAGGQNPDTGLVEAFELKDHPFYIGVQFHPEYRSTV</sequence>
<dbReference type="EC" id="6.3.4.2" evidence="3"/>
<dbReference type="UniPathway" id="UPA00159">
    <property type="reaction ID" value="UER00277"/>
</dbReference>
<dbReference type="InterPro" id="IPR029062">
    <property type="entry name" value="Class_I_gatase-like"/>
</dbReference>
<name>A0A7R8WU94_9CRUS</name>
<keyword evidence="7" id="KW-0315">Glutamine amidotransferase</keyword>
<evidence type="ECO:0000313" key="10">
    <source>
        <dbReference type="EMBL" id="CAD7236933.1"/>
    </source>
</evidence>
<dbReference type="InterPro" id="IPR004468">
    <property type="entry name" value="CTP_synthase"/>
</dbReference>
<dbReference type="InterPro" id="IPR033828">
    <property type="entry name" value="GATase1_CTP_Synthase"/>
</dbReference>
<feature type="non-terminal residue" evidence="10">
    <location>
        <position position="276"/>
    </location>
</feature>
<evidence type="ECO:0000256" key="5">
    <source>
        <dbReference type="ARBA" id="ARBA00022741"/>
    </source>
</evidence>
<dbReference type="OrthoDB" id="1739076at2759"/>
<keyword evidence="4" id="KW-0436">Ligase</keyword>
<evidence type="ECO:0000256" key="8">
    <source>
        <dbReference type="ARBA" id="ARBA00022975"/>
    </source>
</evidence>
<comment type="catalytic activity">
    <reaction evidence="9">
        <text>UTP + L-glutamine + ATP + H2O = CTP + L-glutamate + ADP + phosphate + 2 H(+)</text>
        <dbReference type="Rhea" id="RHEA:26426"/>
        <dbReference type="ChEBI" id="CHEBI:15377"/>
        <dbReference type="ChEBI" id="CHEBI:15378"/>
        <dbReference type="ChEBI" id="CHEBI:29985"/>
        <dbReference type="ChEBI" id="CHEBI:30616"/>
        <dbReference type="ChEBI" id="CHEBI:37563"/>
        <dbReference type="ChEBI" id="CHEBI:43474"/>
        <dbReference type="ChEBI" id="CHEBI:46398"/>
        <dbReference type="ChEBI" id="CHEBI:58359"/>
        <dbReference type="ChEBI" id="CHEBI:456216"/>
        <dbReference type="EC" id="6.3.4.2"/>
    </reaction>
</comment>
<keyword evidence="5" id="KW-0547">Nucleotide-binding</keyword>
<evidence type="ECO:0000256" key="7">
    <source>
        <dbReference type="ARBA" id="ARBA00022962"/>
    </source>
</evidence>
<evidence type="ECO:0000256" key="2">
    <source>
        <dbReference type="ARBA" id="ARBA00007533"/>
    </source>
</evidence>
<evidence type="ECO:0000256" key="4">
    <source>
        <dbReference type="ARBA" id="ARBA00022598"/>
    </source>
</evidence>
<dbReference type="GO" id="GO:0005524">
    <property type="term" value="F:ATP binding"/>
    <property type="evidence" value="ECO:0007669"/>
    <property type="project" value="UniProtKB-KW"/>
</dbReference>
<evidence type="ECO:0000256" key="1">
    <source>
        <dbReference type="ARBA" id="ARBA00005171"/>
    </source>
</evidence>
<dbReference type="InterPro" id="IPR017926">
    <property type="entry name" value="GATASE"/>
</dbReference>
<dbReference type="NCBIfam" id="NF003792">
    <property type="entry name" value="PRK05380.1"/>
    <property type="match status" value="1"/>
</dbReference>
<protein>
    <recommendedName>
        <fullName evidence="3">CTP synthase (glutamine hydrolyzing)</fullName>
        <ecNumber evidence="3">6.3.4.2</ecNumber>
    </recommendedName>
</protein>
<dbReference type="Pfam" id="PF00117">
    <property type="entry name" value="GATase"/>
    <property type="match status" value="1"/>
</dbReference>
<gene>
    <name evidence="10" type="ORF">CTOB1V02_LOCUS14748</name>
</gene>
<dbReference type="GO" id="GO:0003883">
    <property type="term" value="F:CTP synthase activity"/>
    <property type="evidence" value="ECO:0007669"/>
    <property type="project" value="UniProtKB-EC"/>
</dbReference>
<dbReference type="GO" id="GO:0042802">
    <property type="term" value="F:identical protein binding"/>
    <property type="evidence" value="ECO:0007669"/>
    <property type="project" value="TreeGrafter"/>
</dbReference>
<dbReference type="PROSITE" id="PS51273">
    <property type="entry name" value="GATASE_TYPE_1"/>
    <property type="match status" value="1"/>
</dbReference>
<proteinExistence type="inferred from homology"/>
<accession>A0A7R8WU94</accession>